<accession>A0ABD1FXE0</accession>
<keyword evidence="2" id="KW-1185">Reference proteome</keyword>
<reference evidence="1 2" key="1">
    <citation type="submission" date="2024-06" db="EMBL/GenBank/DDBJ databases">
        <title>A chromosome level genome sequence of Diviner's sage (Salvia divinorum).</title>
        <authorList>
            <person name="Ford S.A."/>
            <person name="Ro D.-K."/>
            <person name="Ness R.W."/>
            <person name="Phillips M.A."/>
        </authorList>
    </citation>
    <scope>NUCLEOTIDE SEQUENCE [LARGE SCALE GENOMIC DNA]</scope>
    <source>
        <strain evidence="1">SAF-2024a</strain>
        <tissue evidence="1">Leaf</tissue>
    </source>
</reference>
<evidence type="ECO:0000313" key="1">
    <source>
        <dbReference type="EMBL" id="KAL1536506.1"/>
    </source>
</evidence>
<dbReference type="Proteomes" id="UP001567538">
    <property type="component" value="Unassembled WGS sequence"/>
</dbReference>
<sequence length="244" mass="25946">MGTEGRADPLPFFGVWRTLWAEEGGKEGHTSISILSSPSSFSLISSLIAGLNSSSRSLRVATPSPLSSGISAVARRRALVAVRFSSPLQLLRQPGVTMVLGSATAESSLSFAISTGFPSQPWSSLKPCSASNPATSTSFLTDLPSRKNLGVLRSTAAALLPQVSVSCEGSPPFRFPLLPLLYAWSCCRTARRDDIAHCRIPLLGLLIREVHWCLGAVPKSRRQGGRILASNIVDLFTKLASGQV</sequence>
<dbReference type="AlphaFoldDB" id="A0ABD1FXE0"/>
<comment type="caution">
    <text evidence="1">The sequence shown here is derived from an EMBL/GenBank/DDBJ whole genome shotgun (WGS) entry which is preliminary data.</text>
</comment>
<gene>
    <name evidence="1" type="ORF">AAHA92_29148</name>
</gene>
<protein>
    <submittedName>
        <fullName evidence="1">Uncharacterized protein</fullName>
    </submittedName>
</protein>
<dbReference type="EMBL" id="JBEAFC010000011">
    <property type="protein sequence ID" value="KAL1536506.1"/>
    <property type="molecule type" value="Genomic_DNA"/>
</dbReference>
<proteinExistence type="predicted"/>
<organism evidence="1 2">
    <name type="scientific">Salvia divinorum</name>
    <name type="common">Maria pastora</name>
    <name type="synonym">Diviner's sage</name>
    <dbReference type="NCBI Taxonomy" id="28513"/>
    <lineage>
        <taxon>Eukaryota</taxon>
        <taxon>Viridiplantae</taxon>
        <taxon>Streptophyta</taxon>
        <taxon>Embryophyta</taxon>
        <taxon>Tracheophyta</taxon>
        <taxon>Spermatophyta</taxon>
        <taxon>Magnoliopsida</taxon>
        <taxon>eudicotyledons</taxon>
        <taxon>Gunneridae</taxon>
        <taxon>Pentapetalae</taxon>
        <taxon>asterids</taxon>
        <taxon>lamiids</taxon>
        <taxon>Lamiales</taxon>
        <taxon>Lamiaceae</taxon>
        <taxon>Nepetoideae</taxon>
        <taxon>Mentheae</taxon>
        <taxon>Salviinae</taxon>
        <taxon>Salvia</taxon>
        <taxon>Salvia subgen. Calosphace</taxon>
    </lineage>
</organism>
<name>A0ABD1FXE0_SALDI</name>
<evidence type="ECO:0000313" key="2">
    <source>
        <dbReference type="Proteomes" id="UP001567538"/>
    </source>
</evidence>